<protein>
    <submittedName>
        <fullName evidence="10">TrkH family potassium uptake protein</fullName>
    </submittedName>
</protein>
<feature type="transmembrane region" description="Helical" evidence="9">
    <location>
        <begin position="426"/>
        <end position="450"/>
    </location>
</feature>
<evidence type="ECO:0000256" key="6">
    <source>
        <dbReference type="ARBA" id="ARBA00022989"/>
    </source>
</evidence>
<feature type="transmembrane region" description="Helical" evidence="9">
    <location>
        <begin position="487"/>
        <end position="510"/>
    </location>
</feature>
<keyword evidence="6 9" id="KW-1133">Transmembrane helix</keyword>
<dbReference type="InterPro" id="IPR003445">
    <property type="entry name" value="Cat_transpt"/>
</dbReference>
<feature type="transmembrane region" description="Helical" evidence="9">
    <location>
        <begin position="456"/>
        <end position="475"/>
    </location>
</feature>
<evidence type="ECO:0000313" key="11">
    <source>
        <dbReference type="Proteomes" id="UP001208690"/>
    </source>
</evidence>
<evidence type="ECO:0000256" key="7">
    <source>
        <dbReference type="ARBA" id="ARBA00023065"/>
    </source>
</evidence>
<feature type="transmembrane region" description="Helical" evidence="9">
    <location>
        <begin position="365"/>
        <end position="395"/>
    </location>
</feature>
<feature type="transmembrane region" description="Helical" evidence="9">
    <location>
        <begin position="198"/>
        <end position="220"/>
    </location>
</feature>
<comment type="subcellular location">
    <subcellularLocation>
        <location evidence="1">Cell membrane</location>
        <topology evidence="1">Multi-pass membrane protein</topology>
    </subcellularLocation>
</comment>
<evidence type="ECO:0000256" key="2">
    <source>
        <dbReference type="ARBA" id="ARBA00009137"/>
    </source>
</evidence>
<evidence type="ECO:0000256" key="8">
    <source>
        <dbReference type="ARBA" id="ARBA00023136"/>
    </source>
</evidence>
<dbReference type="PANTHER" id="PTHR32024">
    <property type="entry name" value="TRK SYSTEM POTASSIUM UPTAKE PROTEIN TRKG-RELATED"/>
    <property type="match status" value="1"/>
</dbReference>
<reference evidence="10 11" key="1">
    <citation type="submission" date="2022-04" db="EMBL/GenBank/DDBJ databases">
        <title>Roseobacter sp. WL0113 is a bacterium isolated from neritic sediment.</title>
        <authorList>
            <person name="Wang L."/>
            <person name="He W."/>
            <person name="Zhang D.-F."/>
        </authorList>
    </citation>
    <scope>NUCLEOTIDE SEQUENCE [LARGE SCALE GENOMIC DNA]</scope>
    <source>
        <strain evidence="10 11">WL0113</strain>
    </source>
</reference>
<evidence type="ECO:0000256" key="3">
    <source>
        <dbReference type="ARBA" id="ARBA00022448"/>
    </source>
</evidence>
<comment type="caution">
    <text evidence="10">The sequence shown here is derived from an EMBL/GenBank/DDBJ whole genome shotgun (WGS) entry which is preliminary data.</text>
</comment>
<keyword evidence="11" id="KW-1185">Reference proteome</keyword>
<feature type="transmembrane region" description="Helical" evidence="9">
    <location>
        <begin position="295"/>
        <end position="318"/>
    </location>
</feature>
<keyword evidence="5 9" id="KW-0812">Transmembrane</keyword>
<gene>
    <name evidence="10" type="ORF">MUB52_05720</name>
</gene>
<feature type="transmembrane region" description="Helical" evidence="9">
    <location>
        <begin position="256"/>
        <end position="275"/>
    </location>
</feature>
<organism evidence="10 11">
    <name type="scientific">Roseobacter sinensis</name>
    <dbReference type="NCBI Taxonomy" id="2931391"/>
    <lineage>
        <taxon>Bacteria</taxon>
        <taxon>Pseudomonadati</taxon>
        <taxon>Pseudomonadota</taxon>
        <taxon>Alphaproteobacteria</taxon>
        <taxon>Rhodobacterales</taxon>
        <taxon>Roseobacteraceae</taxon>
        <taxon>Roseobacter</taxon>
    </lineage>
</organism>
<feature type="transmembrane region" description="Helical" evidence="9">
    <location>
        <begin position="84"/>
        <end position="103"/>
    </location>
</feature>
<dbReference type="PANTHER" id="PTHR32024:SF2">
    <property type="entry name" value="TRK SYSTEM POTASSIUM UPTAKE PROTEIN TRKG-RELATED"/>
    <property type="match status" value="1"/>
</dbReference>
<keyword evidence="8 9" id="KW-0472">Membrane</keyword>
<name>A0ABT3BBK3_9RHOB</name>
<proteinExistence type="inferred from homology"/>
<dbReference type="Pfam" id="PF02386">
    <property type="entry name" value="TrkH"/>
    <property type="match status" value="1"/>
</dbReference>
<evidence type="ECO:0000256" key="5">
    <source>
        <dbReference type="ARBA" id="ARBA00022692"/>
    </source>
</evidence>
<evidence type="ECO:0000313" key="10">
    <source>
        <dbReference type="EMBL" id="MCV3270920.1"/>
    </source>
</evidence>
<feature type="transmembrane region" description="Helical" evidence="9">
    <location>
        <begin position="52"/>
        <end position="72"/>
    </location>
</feature>
<keyword evidence="7" id="KW-0406">Ion transport</keyword>
<comment type="similarity">
    <text evidence="2">Belongs to the TrkH potassium transport family.</text>
</comment>
<keyword evidence="4" id="KW-1003">Cell membrane</keyword>
<feature type="transmembrane region" description="Helical" evidence="9">
    <location>
        <begin position="330"/>
        <end position="353"/>
    </location>
</feature>
<accession>A0ABT3BBK3</accession>
<feature type="transmembrane region" description="Helical" evidence="9">
    <location>
        <begin position="20"/>
        <end position="40"/>
    </location>
</feature>
<evidence type="ECO:0000256" key="9">
    <source>
        <dbReference type="SAM" id="Phobius"/>
    </source>
</evidence>
<evidence type="ECO:0000256" key="1">
    <source>
        <dbReference type="ARBA" id="ARBA00004651"/>
    </source>
</evidence>
<dbReference type="RefSeq" id="WP_263843244.1">
    <property type="nucleotide sequence ID" value="NZ_JALIEB010000003.1"/>
</dbReference>
<evidence type="ECO:0000256" key="4">
    <source>
        <dbReference type="ARBA" id="ARBA00022475"/>
    </source>
</evidence>
<feature type="transmembrane region" description="Helical" evidence="9">
    <location>
        <begin position="147"/>
        <end position="166"/>
    </location>
</feature>
<sequence>MARAHEIAKPRSAWEQLLDLPLFLLIFGLASVAMLVPALHGGVVRNIDTARMFFYSGILGLTLFAMIAIAMAGRRPKHGALGTLLSLFSTFVFLPAFLAVPFFEGLGTTTFMNAYMEMVSAVTTTGATLFVDPERLDTTLHLWRAQVGWMGGAVMWIAASAILAPLNLGGFEVTAQAEPGQREALSSLIGRADPRTRLLRVSSALMPIYIGLTLLLWVLLMISGDASLVALCHAMAVMSTSGISPVGGMEFSGSGITGEALALLFMFFALSRLTFSSDTITATQGGLRTDPEFRLGLVLIIGVPLILFARHWLGAFDVAAEDDLGQAARAFWGSIFTVMSFLTTTGFASEYWVQTRAWSGLETPGLILMGLALIGGGVATTAGGVKLLRVFALYLNGLREMERLVHPSSVSGAGTDARRLQRNGAFIAWIFFMLFALTLAVLTMLLALLGVSFENALVLSIAGLSTTGPLITMAADTPIMLTELGSAAKAVFCAAMVLGRLETLAIIALLTPDLWRS</sequence>
<keyword evidence="3" id="KW-0813">Transport</keyword>
<dbReference type="EMBL" id="JALIEB010000003">
    <property type="protein sequence ID" value="MCV3270920.1"/>
    <property type="molecule type" value="Genomic_DNA"/>
</dbReference>
<dbReference type="Proteomes" id="UP001208690">
    <property type="component" value="Unassembled WGS sequence"/>
</dbReference>